<dbReference type="PANTHER" id="PTHR47257:SF1">
    <property type="entry name" value="PH-RESPONSE TRANSCRIPTION FACTOR PACC_RIM101"/>
    <property type="match status" value="1"/>
</dbReference>
<evidence type="ECO:0000256" key="6">
    <source>
        <dbReference type="ARBA" id="ARBA00022833"/>
    </source>
</evidence>
<keyword evidence="2" id="KW-0678">Repressor</keyword>
<feature type="compositionally biased region" description="Low complexity" evidence="10">
    <location>
        <begin position="56"/>
        <end position="83"/>
    </location>
</feature>
<evidence type="ECO:0000259" key="11">
    <source>
        <dbReference type="PROSITE" id="PS50157"/>
    </source>
</evidence>
<dbReference type="PROSITE" id="PS50157">
    <property type="entry name" value="ZINC_FINGER_C2H2_2"/>
    <property type="match status" value="3"/>
</dbReference>
<dbReference type="InterPro" id="IPR050806">
    <property type="entry name" value="pacC/RIM101"/>
</dbReference>
<dbReference type="PANTHER" id="PTHR47257">
    <property type="entry name" value="PH-RESPONSE TRANSCRIPTION FACTOR PACC/RIM101"/>
    <property type="match status" value="1"/>
</dbReference>
<protein>
    <submittedName>
        <fullName evidence="12">pH-response transcription factor pacC/RIM101</fullName>
    </submittedName>
</protein>
<keyword evidence="3" id="KW-0479">Metal-binding</keyword>
<dbReference type="AlphaFoldDB" id="A0A401G5H1"/>
<accession>A0A401G5H1</accession>
<evidence type="ECO:0000256" key="8">
    <source>
        <dbReference type="ARBA" id="ARBA00038089"/>
    </source>
</evidence>
<feature type="region of interest" description="Disordered" evidence="10">
    <location>
        <begin position="559"/>
        <end position="587"/>
    </location>
</feature>
<keyword evidence="4" id="KW-0677">Repeat</keyword>
<dbReference type="STRING" id="139825.A0A401G5H1"/>
<feature type="region of interest" description="Disordered" evidence="10">
    <location>
        <begin position="729"/>
        <end position="791"/>
    </location>
</feature>
<comment type="similarity">
    <text evidence="8">Belongs to the pacC/RIM101 family.</text>
</comment>
<dbReference type="SUPFAM" id="SSF57667">
    <property type="entry name" value="beta-beta-alpha zinc fingers"/>
    <property type="match status" value="2"/>
</dbReference>
<dbReference type="Gene3D" id="3.30.160.60">
    <property type="entry name" value="Classic Zinc Finger"/>
    <property type="match status" value="2"/>
</dbReference>
<dbReference type="Pfam" id="PF00096">
    <property type="entry name" value="zf-C2H2"/>
    <property type="match status" value="1"/>
</dbReference>
<dbReference type="InterPro" id="IPR013087">
    <property type="entry name" value="Znf_C2H2_type"/>
</dbReference>
<dbReference type="InterPro" id="IPR036236">
    <property type="entry name" value="Znf_C2H2_sf"/>
</dbReference>
<evidence type="ECO:0000256" key="2">
    <source>
        <dbReference type="ARBA" id="ARBA00022491"/>
    </source>
</evidence>
<feature type="compositionally biased region" description="Low complexity" evidence="10">
    <location>
        <begin position="765"/>
        <end position="785"/>
    </location>
</feature>
<dbReference type="Proteomes" id="UP000287166">
    <property type="component" value="Unassembled WGS sequence"/>
</dbReference>
<keyword evidence="5 9" id="KW-0863">Zinc-finger</keyword>
<dbReference type="OrthoDB" id="6155966at2759"/>
<keyword evidence="6" id="KW-0862">Zinc</keyword>
<feature type="region of interest" description="Disordered" evidence="10">
    <location>
        <begin position="198"/>
        <end position="248"/>
    </location>
</feature>
<evidence type="ECO:0000313" key="13">
    <source>
        <dbReference type="Proteomes" id="UP000287166"/>
    </source>
</evidence>
<dbReference type="InParanoid" id="A0A401G5H1"/>
<dbReference type="SMART" id="SM00355">
    <property type="entry name" value="ZnF_C2H2"/>
    <property type="match status" value="3"/>
</dbReference>
<feature type="domain" description="C2H2-type" evidence="11">
    <location>
        <begin position="121"/>
        <end position="150"/>
    </location>
</feature>
<feature type="compositionally biased region" description="Low complexity" evidence="10">
    <location>
        <begin position="672"/>
        <end position="702"/>
    </location>
</feature>
<organism evidence="12 13">
    <name type="scientific">Sparassis crispa</name>
    <dbReference type="NCBI Taxonomy" id="139825"/>
    <lineage>
        <taxon>Eukaryota</taxon>
        <taxon>Fungi</taxon>
        <taxon>Dikarya</taxon>
        <taxon>Basidiomycota</taxon>
        <taxon>Agaricomycotina</taxon>
        <taxon>Agaricomycetes</taxon>
        <taxon>Polyporales</taxon>
        <taxon>Sparassidaceae</taxon>
        <taxon>Sparassis</taxon>
    </lineage>
</organism>
<comment type="subcellular location">
    <subcellularLocation>
        <location evidence="1">Nucleus</location>
    </subcellularLocation>
</comment>
<evidence type="ECO:0000313" key="12">
    <source>
        <dbReference type="EMBL" id="GBE77415.1"/>
    </source>
</evidence>
<evidence type="ECO:0000256" key="3">
    <source>
        <dbReference type="ARBA" id="ARBA00022723"/>
    </source>
</evidence>
<evidence type="ECO:0000256" key="10">
    <source>
        <dbReference type="SAM" id="MobiDB-lite"/>
    </source>
</evidence>
<evidence type="ECO:0000256" key="5">
    <source>
        <dbReference type="ARBA" id="ARBA00022771"/>
    </source>
</evidence>
<feature type="region of interest" description="Disordered" evidence="10">
    <location>
        <begin position="672"/>
        <end position="707"/>
    </location>
</feature>
<keyword evidence="13" id="KW-1185">Reference proteome</keyword>
<comment type="caution">
    <text evidence="12">The sequence shown here is derived from an EMBL/GenBank/DDBJ whole genome shotgun (WGS) entry which is preliminary data.</text>
</comment>
<feature type="domain" description="C2H2-type" evidence="11">
    <location>
        <begin position="151"/>
        <end position="178"/>
    </location>
</feature>
<name>A0A401G5H1_9APHY</name>
<feature type="compositionally biased region" description="Polar residues" evidence="10">
    <location>
        <begin position="389"/>
        <end position="406"/>
    </location>
</feature>
<feature type="region of interest" description="Disordered" evidence="10">
    <location>
        <begin position="389"/>
        <end position="420"/>
    </location>
</feature>
<evidence type="ECO:0000256" key="9">
    <source>
        <dbReference type="PROSITE-ProRule" id="PRU00042"/>
    </source>
</evidence>
<evidence type="ECO:0000256" key="7">
    <source>
        <dbReference type="ARBA" id="ARBA00023242"/>
    </source>
</evidence>
<proteinExistence type="inferred from homology"/>
<sequence length="873" mass="93924">MSPPHDDHPPSLVPLTTLESTLYRNLYPYDLSLDDNSYFFPSMPEPLPPDVPLSLPASDPNPESSDDPPALSPEAQPQPEEPSSYPCQWIECDRIFSDPEALYNHLCNDHIGRKSTGNLCLTCKWKECGTTCAKRDHITSHLRVHTPLKPHVCTICKKPFKRPQDLKKHEKIHTEEHHAQHKHSKAITVVDNTYSSRVLGEPSEEKPKAVPSPANSRGSDNAPVARAKSGSVSVSERSSDFAVLPTPSPEIEHAPVHYRQTEIPDSKRHLYHMPNTLPTWEVLATDGTTARASGGAKRSHGDYMDDFFTDVKKRRVNPAYDPRMADRLNTLAYQHAVSANAQGSHSGSLPPGSSMFNPRSVSFDIRSPEELAAVNDFLITLGRDVANGGSAQRQQTVQHPLSQQQHAPLPSLSHATGSSGVSSTAQSYFDAASLSQMGLAGMPGIPAAPGPGSGAEYHGESGYYSVDFSAQNLPPAYPSRASHQSVQSVQYETYPNAQDSSLYPAIQPSGPRIRGQRMSSGSDDCYVGTSAAYSAPIEPQAVPHPNAYAHYITPPLEGGVHPGASPLSSHSSTSTPPNATPPNAHLSLPMFSIAPETAAMFDYLRPNRPSPPVVQLGPVDYVGKSMRTVLPLRSVPGSVVASRPEPVEPKLCTGSVHRGPPAKLTAEAVSSLSSPASLALRRSSSSSTSSRPSTSASSSSTSRTDCPLYPFITSGDVRYKLPPLSLRYRSPSPPLSSPSIPSRASTLSPTPHHPVSHARSRDDSATPTPSSSASSCSTPLRSPSPTRAPPILPSIRAITSGAQPASEQLSRAVGRIELARDSRSISPAQREAHARLLRDLLVSINVEYQRKFGTPKVRPKVLEEVRDVDMAVA</sequence>
<feature type="region of interest" description="Disordered" evidence="10">
    <location>
        <begin position="639"/>
        <end position="660"/>
    </location>
</feature>
<dbReference type="GO" id="GO:0005634">
    <property type="term" value="C:nucleus"/>
    <property type="evidence" value="ECO:0007669"/>
    <property type="project" value="UniProtKB-SubCell"/>
</dbReference>
<feature type="region of interest" description="Disordered" evidence="10">
    <location>
        <begin position="499"/>
        <end position="521"/>
    </location>
</feature>
<dbReference type="RefSeq" id="XP_027608328.1">
    <property type="nucleotide sequence ID" value="XM_027752527.1"/>
</dbReference>
<reference evidence="12 13" key="1">
    <citation type="journal article" date="2018" name="Sci. Rep.">
        <title>Genome sequence of the cauliflower mushroom Sparassis crispa (Hanabiratake) and its association with beneficial usage.</title>
        <authorList>
            <person name="Kiyama R."/>
            <person name="Furutani Y."/>
            <person name="Kawaguchi K."/>
            <person name="Nakanishi T."/>
        </authorList>
    </citation>
    <scope>NUCLEOTIDE SEQUENCE [LARGE SCALE GENOMIC DNA]</scope>
</reference>
<feature type="region of interest" description="Disordered" evidence="10">
    <location>
        <begin position="40"/>
        <end position="83"/>
    </location>
</feature>
<dbReference type="GeneID" id="38774332"/>
<dbReference type="EMBL" id="BFAD01000001">
    <property type="protein sequence ID" value="GBE77415.1"/>
    <property type="molecule type" value="Genomic_DNA"/>
</dbReference>
<evidence type="ECO:0000256" key="4">
    <source>
        <dbReference type="ARBA" id="ARBA00022737"/>
    </source>
</evidence>
<feature type="compositionally biased region" description="Low complexity" evidence="10">
    <location>
        <begin position="737"/>
        <end position="748"/>
    </location>
</feature>
<feature type="compositionally biased region" description="Low complexity" evidence="10">
    <location>
        <begin position="562"/>
        <end position="586"/>
    </location>
</feature>
<dbReference type="GO" id="GO:0008270">
    <property type="term" value="F:zinc ion binding"/>
    <property type="evidence" value="ECO:0007669"/>
    <property type="project" value="UniProtKB-KW"/>
</dbReference>
<dbReference type="PROSITE" id="PS00028">
    <property type="entry name" value="ZINC_FINGER_C2H2_1"/>
    <property type="match status" value="3"/>
</dbReference>
<evidence type="ECO:0000256" key="1">
    <source>
        <dbReference type="ARBA" id="ARBA00004123"/>
    </source>
</evidence>
<gene>
    <name evidence="12" type="ORF">SCP_0102880</name>
</gene>
<keyword evidence="7" id="KW-0539">Nucleus</keyword>
<feature type="domain" description="C2H2-type" evidence="11">
    <location>
        <begin position="85"/>
        <end position="115"/>
    </location>
</feature>
<dbReference type="GO" id="GO:0045944">
    <property type="term" value="P:positive regulation of transcription by RNA polymerase II"/>
    <property type="evidence" value="ECO:0007669"/>
    <property type="project" value="TreeGrafter"/>
</dbReference>